<name>A0AAN6LVG4_9PLEO</name>
<reference evidence="1 2" key="1">
    <citation type="submission" date="2021-02" db="EMBL/GenBank/DDBJ databases">
        <title>Genome assembly of Pseudopithomyces chartarum.</title>
        <authorList>
            <person name="Jauregui R."/>
            <person name="Singh J."/>
            <person name="Voisey C."/>
        </authorList>
    </citation>
    <scope>NUCLEOTIDE SEQUENCE [LARGE SCALE GENOMIC DNA]</scope>
    <source>
        <strain evidence="1 2">AGR01</strain>
    </source>
</reference>
<evidence type="ECO:0000313" key="2">
    <source>
        <dbReference type="Proteomes" id="UP001280581"/>
    </source>
</evidence>
<dbReference type="SUPFAM" id="SSF48452">
    <property type="entry name" value="TPR-like"/>
    <property type="match status" value="1"/>
</dbReference>
<gene>
    <name evidence="1" type="ORF">GRF29_154g1386138</name>
</gene>
<dbReference type="Proteomes" id="UP001280581">
    <property type="component" value="Unassembled WGS sequence"/>
</dbReference>
<protein>
    <submittedName>
        <fullName evidence="1">Uncharacterized protein</fullName>
    </submittedName>
</protein>
<dbReference type="InterPro" id="IPR011990">
    <property type="entry name" value="TPR-like_helical_dom_sf"/>
</dbReference>
<sequence>MASMTPKPFGDSSPAAIAVVKAVSFLDPNSIKKDMLATKKHLFSDYPIGMDMLMTALRELETSEFFSPSTNETFSINANVPENVRNMLDNTEWTSIFRGIVSLLSASWPFTEFKNRNITARWATYKTYIPHCTQLRNLLQEKWRVEKFDAGIETAKLFNDAAWYMCEIAAHDEIERYALASLKVLDSIAPNDQPKLQRQIKDIRISSELGIAISGQSTGDAGKAFRHAERALKIVNELEDLDPETDSLPRAICYNNMAIAQNIVGFTDESLLTWKNSLESFSKSRGSVPLDRTWPTVNSALEYCHRGEAGKASNLTSLKNEMDKARPPREPEVLENGRIIEGEERDDTTSSETGAILRALGHMNAGLGSPYLALGFHKRALLNLRATLGNNHFQTADCMYNVAQDYLKLEPEGHTREIPSRVPRRERESRVHDRKVEAELHKREASKLLDEAIAVWGDDPWYKKSAARALWRKGRLLLEDGEAAQAEEYLRKAMEIRRVIAPYDKRDETELVEKDWTDLIYFYSR</sequence>
<organism evidence="1 2">
    <name type="scientific">Pseudopithomyces chartarum</name>
    <dbReference type="NCBI Taxonomy" id="1892770"/>
    <lineage>
        <taxon>Eukaryota</taxon>
        <taxon>Fungi</taxon>
        <taxon>Dikarya</taxon>
        <taxon>Ascomycota</taxon>
        <taxon>Pezizomycotina</taxon>
        <taxon>Dothideomycetes</taxon>
        <taxon>Pleosporomycetidae</taxon>
        <taxon>Pleosporales</taxon>
        <taxon>Massarineae</taxon>
        <taxon>Didymosphaeriaceae</taxon>
        <taxon>Pseudopithomyces</taxon>
    </lineage>
</organism>
<evidence type="ECO:0000313" key="1">
    <source>
        <dbReference type="EMBL" id="KAK3202960.1"/>
    </source>
</evidence>
<accession>A0AAN6LVG4</accession>
<keyword evidence="2" id="KW-1185">Reference proteome</keyword>
<dbReference type="Gene3D" id="1.25.40.10">
    <property type="entry name" value="Tetratricopeptide repeat domain"/>
    <property type="match status" value="2"/>
</dbReference>
<comment type="caution">
    <text evidence="1">The sequence shown here is derived from an EMBL/GenBank/DDBJ whole genome shotgun (WGS) entry which is preliminary data.</text>
</comment>
<dbReference type="EMBL" id="WVTA01000013">
    <property type="protein sequence ID" value="KAK3202960.1"/>
    <property type="molecule type" value="Genomic_DNA"/>
</dbReference>
<dbReference type="AlphaFoldDB" id="A0AAN6LVG4"/>
<proteinExistence type="predicted"/>